<dbReference type="AlphaFoldDB" id="X0WXK5"/>
<organism evidence="1">
    <name type="scientific">marine sediment metagenome</name>
    <dbReference type="NCBI Taxonomy" id="412755"/>
    <lineage>
        <taxon>unclassified sequences</taxon>
        <taxon>metagenomes</taxon>
        <taxon>ecological metagenomes</taxon>
    </lineage>
</organism>
<dbReference type="EMBL" id="BARS01045063">
    <property type="protein sequence ID" value="GAG29178.1"/>
    <property type="molecule type" value="Genomic_DNA"/>
</dbReference>
<comment type="caution">
    <text evidence="1">The sequence shown here is derived from an EMBL/GenBank/DDBJ whole genome shotgun (WGS) entry which is preliminary data.</text>
</comment>
<protein>
    <submittedName>
        <fullName evidence="1">Uncharacterized protein</fullName>
    </submittedName>
</protein>
<reference evidence="1" key="1">
    <citation type="journal article" date="2014" name="Front. Microbiol.">
        <title>High frequency of phylogenetically diverse reductive dehalogenase-homologous genes in deep subseafloor sedimentary metagenomes.</title>
        <authorList>
            <person name="Kawai M."/>
            <person name="Futagami T."/>
            <person name="Toyoda A."/>
            <person name="Takaki Y."/>
            <person name="Nishi S."/>
            <person name="Hori S."/>
            <person name="Arai W."/>
            <person name="Tsubouchi T."/>
            <person name="Morono Y."/>
            <person name="Uchiyama I."/>
            <person name="Ito T."/>
            <person name="Fujiyama A."/>
            <person name="Inagaki F."/>
            <person name="Takami H."/>
        </authorList>
    </citation>
    <scope>NUCLEOTIDE SEQUENCE</scope>
    <source>
        <strain evidence="1">Expedition CK06-06</strain>
    </source>
</reference>
<gene>
    <name evidence="1" type="ORF">S01H1_67994</name>
</gene>
<name>X0WXK5_9ZZZZ</name>
<proteinExistence type="predicted"/>
<sequence>MKKLSFERVDDEFEGLAAQYYPVEGPDGKICCSCGRELIKVDEDTYKCPGGFPTYRISGG</sequence>
<accession>X0WXK5</accession>
<evidence type="ECO:0000313" key="1">
    <source>
        <dbReference type="EMBL" id="GAG29178.1"/>
    </source>
</evidence>
<feature type="non-terminal residue" evidence="1">
    <location>
        <position position="60"/>
    </location>
</feature>